<evidence type="ECO:0000313" key="6">
    <source>
        <dbReference type="Proteomes" id="UP000182975"/>
    </source>
</evidence>
<dbReference type="PANTHER" id="PTHR43344">
    <property type="entry name" value="PHOSPHOSERINE PHOSPHATASE"/>
    <property type="match status" value="1"/>
</dbReference>
<dbReference type="GO" id="GO:0046872">
    <property type="term" value="F:metal ion binding"/>
    <property type="evidence" value="ECO:0007669"/>
    <property type="project" value="UniProtKB-KW"/>
</dbReference>
<dbReference type="InterPro" id="IPR006385">
    <property type="entry name" value="HAD_hydro_SerB1"/>
</dbReference>
<dbReference type="NCBIfam" id="TIGR01490">
    <property type="entry name" value="HAD-SF-IB-hyp1"/>
    <property type="match status" value="1"/>
</dbReference>
<keyword evidence="4" id="KW-0460">Magnesium</keyword>
<dbReference type="GO" id="GO:0016787">
    <property type="term" value="F:hydrolase activity"/>
    <property type="evidence" value="ECO:0007669"/>
    <property type="project" value="UniProtKB-KW"/>
</dbReference>
<gene>
    <name evidence="5" type="ORF">SAMN02910314_01872</name>
</gene>
<dbReference type="Gene3D" id="3.40.50.1000">
    <property type="entry name" value="HAD superfamily/HAD-like"/>
    <property type="match status" value="1"/>
</dbReference>
<dbReference type="EMBL" id="FOEC01000017">
    <property type="protein sequence ID" value="SEP00028.1"/>
    <property type="molecule type" value="Genomic_DNA"/>
</dbReference>
<keyword evidence="3 5" id="KW-0378">Hydrolase</keyword>
<organism evidence="5 6">
    <name type="scientific">Denitrobacterium detoxificans</name>
    <dbReference type="NCBI Taxonomy" id="79604"/>
    <lineage>
        <taxon>Bacteria</taxon>
        <taxon>Bacillati</taxon>
        <taxon>Actinomycetota</taxon>
        <taxon>Coriobacteriia</taxon>
        <taxon>Eggerthellales</taxon>
        <taxon>Eggerthellaceae</taxon>
        <taxon>Denitrobacterium</taxon>
    </lineage>
</organism>
<keyword evidence="6" id="KW-1185">Reference proteome</keyword>
<evidence type="ECO:0000313" key="5">
    <source>
        <dbReference type="EMBL" id="SEP00028.1"/>
    </source>
</evidence>
<protein>
    <submittedName>
        <fullName evidence="5">HAD-superfamily subfamily IB hydrolase, TIGR01490</fullName>
    </submittedName>
</protein>
<evidence type="ECO:0000256" key="3">
    <source>
        <dbReference type="ARBA" id="ARBA00022801"/>
    </source>
</evidence>
<keyword evidence="2" id="KW-0479">Metal-binding</keyword>
<evidence type="ECO:0000256" key="2">
    <source>
        <dbReference type="ARBA" id="ARBA00022723"/>
    </source>
</evidence>
<dbReference type="STRING" id="79604.AAY81_04805"/>
<dbReference type="InterPro" id="IPR036412">
    <property type="entry name" value="HAD-like_sf"/>
</dbReference>
<name>A0A172RXX0_9ACTN</name>
<dbReference type="AlphaFoldDB" id="A0A172RXX0"/>
<accession>A0A172RXX0</accession>
<dbReference type="PANTHER" id="PTHR43344:SF13">
    <property type="entry name" value="PHOSPHATASE RV3661-RELATED"/>
    <property type="match status" value="1"/>
</dbReference>
<reference evidence="6" key="1">
    <citation type="submission" date="2016-10" db="EMBL/GenBank/DDBJ databases">
        <authorList>
            <person name="Varghese N."/>
        </authorList>
    </citation>
    <scope>NUCLEOTIDE SEQUENCE [LARGE SCALE GENOMIC DNA]</scope>
    <source>
        <strain evidence="6">DSM 21843</strain>
    </source>
</reference>
<dbReference type="NCBIfam" id="TIGR01488">
    <property type="entry name" value="HAD-SF-IB"/>
    <property type="match status" value="1"/>
</dbReference>
<evidence type="ECO:0000256" key="4">
    <source>
        <dbReference type="ARBA" id="ARBA00022842"/>
    </source>
</evidence>
<dbReference type="Gene3D" id="1.20.1440.100">
    <property type="entry name" value="SG protein - dephosphorylation function"/>
    <property type="match status" value="1"/>
</dbReference>
<sequence length="232" mass="26315">MEDTATVSPTPVELVLYDFDGTCIRGNSPVLLVRYLLLRRKLNFFRALGIGLWAVAYKLRLPQNESWVRSQVFTAFVGQKASEVDDYLMSFYDEVIAERVRESAIASMEEHHAAGRVVVIVSATWEAIVRRAMDFLPIDHAVCTCMEIDDAQCYTRIVKGLPVEGAEKVSALRRYADDAFGKGTWMVSYAYGDHHSDVPMLEMAQHPVAVTPDSTLTREARRNEWQIAHWQD</sequence>
<dbReference type="PATRIC" id="fig|79604.3.peg.977"/>
<evidence type="ECO:0000256" key="1">
    <source>
        <dbReference type="ARBA" id="ARBA00009184"/>
    </source>
</evidence>
<proteinExistence type="inferred from homology"/>
<dbReference type="RefSeq" id="WP_066662055.1">
    <property type="nucleotide sequence ID" value="NZ_CP011402.1"/>
</dbReference>
<dbReference type="Pfam" id="PF12710">
    <property type="entry name" value="HAD"/>
    <property type="match status" value="1"/>
</dbReference>
<dbReference type="KEGG" id="ddt:AAY81_04805"/>
<dbReference type="SUPFAM" id="SSF56784">
    <property type="entry name" value="HAD-like"/>
    <property type="match status" value="1"/>
</dbReference>
<dbReference type="InterPro" id="IPR050582">
    <property type="entry name" value="HAD-like_SerB"/>
</dbReference>
<dbReference type="InterPro" id="IPR023214">
    <property type="entry name" value="HAD_sf"/>
</dbReference>
<dbReference type="OrthoDB" id="25607at2"/>
<comment type="similarity">
    <text evidence="1">Belongs to the HAD-like hydrolase superfamily. SerB family.</text>
</comment>
<dbReference type="Proteomes" id="UP000182975">
    <property type="component" value="Unassembled WGS sequence"/>
</dbReference>